<dbReference type="Gene3D" id="3.30.70.270">
    <property type="match status" value="1"/>
</dbReference>
<feature type="region of interest" description="Disordered" evidence="1">
    <location>
        <begin position="49"/>
        <end position="76"/>
    </location>
</feature>
<keyword evidence="4" id="KW-1185">Reference proteome</keyword>
<dbReference type="OrthoDB" id="2371919at2759"/>
<proteinExistence type="predicted"/>
<evidence type="ECO:0000259" key="2">
    <source>
        <dbReference type="PROSITE" id="PS50878"/>
    </source>
</evidence>
<dbReference type="Pfam" id="PF00078">
    <property type="entry name" value="RVT_1"/>
    <property type="match status" value="1"/>
</dbReference>
<evidence type="ECO:0000313" key="3">
    <source>
        <dbReference type="EMBL" id="PFX15179.1"/>
    </source>
</evidence>
<organism evidence="3 4">
    <name type="scientific">Stylophora pistillata</name>
    <name type="common">Smooth cauliflower coral</name>
    <dbReference type="NCBI Taxonomy" id="50429"/>
    <lineage>
        <taxon>Eukaryota</taxon>
        <taxon>Metazoa</taxon>
        <taxon>Cnidaria</taxon>
        <taxon>Anthozoa</taxon>
        <taxon>Hexacorallia</taxon>
        <taxon>Scleractinia</taxon>
        <taxon>Astrocoeniina</taxon>
        <taxon>Pocilloporidae</taxon>
        <taxon>Stylophora</taxon>
    </lineage>
</organism>
<evidence type="ECO:0000256" key="1">
    <source>
        <dbReference type="SAM" id="MobiDB-lite"/>
    </source>
</evidence>
<dbReference type="CDD" id="cd03714">
    <property type="entry name" value="RT_DIRS1"/>
    <property type="match status" value="1"/>
</dbReference>
<evidence type="ECO:0000313" key="4">
    <source>
        <dbReference type="Proteomes" id="UP000225706"/>
    </source>
</evidence>
<dbReference type="PANTHER" id="PTHR33050">
    <property type="entry name" value="REVERSE TRANSCRIPTASE DOMAIN-CONTAINING PROTEIN"/>
    <property type="match status" value="1"/>
</dbReference>
<dbReference type="InterPro" id="IPR043502">
    <property type="entry name" value="DNA/RNA_pol_sf"/>
</dbReference>
<dbReference type="AlphaFoldDB" id="A0A2B4REE5"/>
<dbReference type="InterPro" id="IPR043128">
    <property type="entry name" value="Rev_trsase/Diguanyl_cyclase"/>
</dbReference>
<gene>
    <name evidence="3" type="primary">gag-pol</name>
    <name evidence="3" type="ORF">AWC38_SpisGene20607</name>
</gene>
<dbReference type="InterPro" id="IPR052055">
    <property type="entry name" value="Hepadnavirus_pol/RT"/>
</dbReference>
<accession>A0A2B4REE5</accession>
<dbReference type="Proteomes" id="UP000225706">
    <property type="component" value="Unassembled WGS sequence"/>
</dbReference>
<dbReference type="EMBL" id="LSMT01000676">
    <property type="protein sequence ID" value="PFX15179.1"/>
    <property type="molecule type" value="Genomic_DNA"/>
</dbReference>
<name>A0A2B4REE5_STYPI</name>
<dbReference type="InterPro" id="IPR000477">
    <property type="entry name" value="RT_dom"/>
</dbReference>
<dbReference type="CDD" id="cd09275">
    <property type="entry name" value="RNase_HI_RT_DIRS1"/>
    <property type="match status" value="1"/>
</dbReference>
<sequence>MLIKGTSSDDGSATSIPVTRDEISSLIENKVTATLKRALPDILRNAFMTDPDGSQANEVGAHPLPKKAKAEDSETPVSVVSRTNDFLVSPVMQSGMKEDAKRVHGLSRTKDLFTFDEGLAAKQAPFMSVRPLVSALQALEPTGEVNVDEDEPSSPDPDHIKALIEDAIVLLGNAHCCLNSWRQQRFAEYLTDVGKHTLKDHIPADKHLFPEKFHNIIKEEHDHANTNRKLVAQPPTATTNPIGHAVEATQNVADYQLPSLQDIIPPDNLVAGRIKYFYSNWTLITSDPWILSIVQGYKFPFVCQPIQWRQRQTKAKSKEDLASINEAISQLQTKGAVKAVQEKLNQFTSTLFIVKQTTKERPVFNLKNLNRFVDSQQFKIEGLEAVRKLIQSGDFIMKLDLQDAYLSVPIHNSHKKYLRFVFQGITYELQCLPFGLSSAPRTFTKLLKPVIILLRRQGIRIVIYLDDMLILDQSPERLSSIFQSVVALLQRLGFLIKQEKCSQAPSQCLEFLGSLINSKEMTQAVPNEKLQNLQLECKNALNNRWLTLKEFSALLGRMNQCSQVGLVQGPLHYRALQRQHINSVHRNEGFCNKMRIYLTRDSLNDLQWSTSTKIPQFNKCLISLPPFDMIVYTDASKRGWGAHYNGRTTGGRWDIQESRQHINILELRAALLGIRSFLMSQVKIPQHIALQMDNSTAVAYVNKRGGTRSSTLAALAVAFWNVCQQKSKWASRHFNERTEWTLDRSIFIRIVTKYYTLQVDLFASRLNHQLPRYVSRHPDPVAMGIDAMMLQWNKWTSFIHAPIVMLPRILKKIREDQATCLLIAPNWPGQSWYALLLEMLVDIPAILPMSEKSLYLPFDLEAQHPLWKTMKLVVWPLSGNVAEQEAFHRKFAKSLWPPGEKERKKMCHGLNVSFQRL</sequence>
<reference evidence="4" key="1">
    <citation type="journal article" date="2017" name="bioRxiv">
        <title>Comparative analysis of the genomes of Stylophora pistillata and Acropora digitifera provides evidence for extensive differences between species of corals.</title>
        <authorList>
            <person name="Voolstra C.R."/>
            <person name="Li Y."/>
            <person name="Liew Y.J."/>
            <person name="Baumgarten S."/>
            <person name="Zoccola D."/>
            <person name="Flot J.-F."/>
            <person name="Tambutte S."/>
            <person name="Allemand D."/>
            <person name="Aranda M."/>
        </authorList>
    </citation>
    <scope>NUCLEOTIDE SEQUENCE [LARGE SCALE GENOMIC DNA]</scope>
</reference>
<protein>
    <submittedName>
        <fullName evidence="3">Gag-Pol polyprotein</fullName>
    </submittedName>
</protein>
<dbReference type="PANTHER" id="PTHR33050:SF7">
    <property type="entry name" value="RIBONUCLEASE H"/>
    <property type="match status" value="1"/>
</dbReference>
<dbReference type="PROSITE" id="PS50878">
    <property type="entry name" value="RT_POL"/>
    <property type="match status" value="1"/>
</dbReference>
<dbReference type="SUPFAM" id="SSF56672">
    <property type="entry name" value="DNA/RNA polymerases"/>
    <property type="match status" value="1"/>
</dbReference>
<dbReference type="Gene3D" id="3.10.10.10">
    <property type="entry name" value="HIV Type 1 Reverse Transcriptase, subunit A, domain 1"/>
    <property type="match status" value="1"/>
</dbReference>
<comment type="caution">
    <text evidence="3">The sequence shown here is derived from an EMBL/GenBank/DDBJ whole genome shotgun (WGS) entry which is preliminary data.</text>
</comment>
<feature type="domain" description="Reverse transcriptase" evidence="2">
    <location>
        <begin position="334"/>
        <end position="516"/>
    </location>
</feature>